<feature type="transmembrane region" description="Helical" evidence="8">
    <location>
        <begin position="558"/>
        <end position="584"/>
    </location>
</feature>
<keyword evidence="5 8" id="KW-1133">Transmembrane helix</keyword>
<comment type="similarity">
    <text evidence="2">Belongs to the SLC13A/DASS transporter (TC 2.A.47) family. NADC subfamily.</text>
</comment>
<feature type="transmembrane region" description="Helical" evidence="8">
    <location>
        <begin position="289"/>
        <end position="316"/>
    </location>
</feature>
<dbReference type="GO" id="GO:0005886">
    <property type="term" value="C:plasma membrane"/>
    <property type="evidence" value="ECO:0007669"/>
    <property type="project" value="TreeGrafter"/>
</dbReference>
<dbReference type="GO" id="GO:0015139">
    <property type="term" value="F:alpha-ketoglutarate transmembrane transporter activity"/>
    <property type="evidence" value="ECO:0007669"/>
    <property type="project" value="TreeGrafter"/>
</dbReference>
<feature type="transmembrane region" description="Helical" evidence="8">
    <location>
        <begin position="116"/>
        <end position="133"/>
    </location>
</feature>
<keyword evidence="3" id="KW-0813">Transport</keyword>
<dbReference type="GO" id="GO:0015141">
    <property type="term" value="F:succinate transmembrane transporter activity"/>
    <property type="evidence" value="ECO:0007669"/>
    <property type="project" value="TreeGrafter"/>
</dbReference>
<dbReference type="Pfam" id="PF00939">
    <property type="entry name" value="Na_sulph_symp"/>
    <property type="match status" value="1"/>
</dbReference>
<accession>A0A667WV31</accession>
<dbReference type="GO" id="GO:0071285">
    <property type="term" value="P:cellular response to lithium ion"/>
    <property type="evidence" value="ECO:0007669"/>
    <property type="project" value="TreeGrafter"/>
</dbReference>
<reference evidence="9" key="2">
    <citation type="submission" date="2025-08" db="UniProtKB">
        <authorList>
            <consortium name="Ensembl"/>
        </authorList>
    </citation>
    <scope>IDENTIFICATION</scope>
</reference>
<feature type="transmembrane region" description="Helical" evidence="8">
    <location>
        <begin position="70"/>
        <end position="96"/>
    </location>
</feature>
<sequence>MLLDSGYFLRRQVYREPWKIGSNCVKVKQRELRSKSLITRLSHESVNDAVVMIAGELYPRGTWPEAECAYVILLMAVYWCTECIPLAVTALLPIIFFPMMGIMESTEVCAQYLPDSNMLFIGGLLMAIAVEHWSLHKRIALGVMLLVGVKPSLLMLGFMAITGFLSMWISNTACTAMMVPIVHALVKQLSDTEAKAEDGDSDLIGHDPVKTCTWLTLSTFPPGVYDVNSEAETSRIKREQKYANLSKGLSLSVCYAASIGGTATLTGTAPNVILKGQIDEYVPTNIINFTSWFAFAFPYTILLLGFCWLWLHYLFLGFSLKKSFVKNDGDREAYQIMKDEYKRLGSMSFAEGCVLAVFTVLVVLWFTREPSFIPGWATALNKDKPYVTDGTVAILLSVLLFCIPSRIPRCRGTSEDGQPLSAPPALLNWPTVHEKMPWNMILLLGGGFAMAKGSEASGLSKWLGDALSPLQNIPPFATCILLSLLVVIFTECLSNIATTTLFLPILASMATAINLHPLYVMLPCTFCASLGFMLPVATPPNAIVFSYGNITLMEMAKAGSVLNIMGVIIINIAVNTWGVALFQLNTFPSWHVMLTGSL</sequence>
<evidence type="ECO:0000313" key="10">
    <source>
        <dbReference type="Proteomes" id="UP000472263"/>
    </source>
</evidence>
<dbReference type="GO" id="GO:0015138">
    <property type="term" value="F:fumarate transmembrane transporter activity"/>
    <property type="evidence" value="ECO:0007669"/>
    <property type="project" value="TreeGrafter"/>
</dbReference>
<dbReference type="CDD" id="cd01115">
    <property type="entry name" value="SLC13_permease"/>
    <property type="match status" value="1"/>
</dbReference>
<evidence type="ECO:0000256" key="1">
    <source>
        <dbReference type="ARBA" id="ARBA00004141"/>
    </source>
</evidence>
<keyword evidence="7" id="KW-0739">Sodium transport</keyword>
<evidence type="ECO:0000256" key="2">
    <source>
        <dbReference type="ARBA" id="ARBA00006772"/>
    </source>
</evidence>
<dbReference type="PANTHER" id="PTHR10283">
    <property type="entry name" value="SOLUTE CARRIER FAMILY 13 MEMBER"/>
    <property type="match status" value="1"/>
</dbReference>
<evidence type="ECO:0000256" key="4">
    <source>
        <dbReference type="ARBA" id="ARBA00022692"/>
    </source>
</evidence>
<feature type="transmembrane region" description="Helical" evidence="8">
    <location>
        <begin position="344"/>
        <end position="366"/>
    </location>
</feature>
<dbReference type="Ensembl" id="ENSMMDT00005006583.1">
    <property type="protein sequence ID" value="ENSMMDP00005006417.1"/>
    <property type="gene ID" value="ENSMMDG00005003523.1"/>
</dbReference>
<dbReference type="InterPro" id="IPR001898">
    <property type="entry name" value="SLC13A/DASS"/>
</dbReference>
<keyword evidence="10" id="KW-1185">Reference proteome</keyword>
<feature type="transmembrane region" description="Helical" evidence="8">
    <location>
        <begin position="473"/>
        <end position="506"/>
    </location>
</feature>
<protein>
    <submittedName>
        <fullName evidence="9">Solute carrier family 13 member 2</fullName>
    </submittedName>
</protein>
<dbReference type="GO" id="GO:0017153">
    <property type="term" value="F:sodium:dicarboxylate symporter activity"/>
    <property type="evidence" value="ECO:0007669"/>
    <property type="project" value="TreeGrafter"/>
</dbReference>
<feature type="transmembrane region" description="Helical" evidence="8">
    <location>
        <begin position="518"/>
        <end position="538"/>
    </location>
</feature>
<dbReference type="InParanoid" id="A0A667WV31"/>
<gene>
    <name evidence="9" type="primary">SLC13A2</name>
</gene>
<keyword evidence="6 8" id="KW-0472">Membrane</keyword>
<dbReference type="AlphaFoldDB" id="A0A667WV31"/>
<dbReference type="GeneTree" id="ENSGT01030000234550"/>
<organism evidence="9 10">
    <name type="scientific">Myripristis murdjan</name>
    <name type="common">pinecone soldierfish</name>
    <dbReference type="NCBI Taxonomy" id="586833"/>
    <lineage>
        <taxon>Eukaryota</taxon>
        <taxon>Metazoa</taxon>
        <taxon>Chordata</taxon>
        <taxon>Craniata</taxon>
        <taxon>Vertebrata</taxon>
        <taxon>Euteleostomi</taxon>
        <taxon>Actinopterygii</taxon>
        <taxon>Neopterygii</taxon>
        <taxon>Teleostei</taxon>
        <taxon>Neoteleostei</taxon>
        <taxon>Acanthomorphata</taxon>
        <taxon>Holocentriformes</taxon>
        <taxon>Holocentridae</taxon>
        <taxon>Myripristis</taxon>
    </lineage>
</organism>
<feature type="transmembrane region" description="Helical" evidence="8">
    <location>
        <begin position="386"/>
        <end position="403"/>
    </location>
</feature>
<reference evidence="9" key="3">
    <citation type="submission" date="2025-09" db="UniProtKB">
        <authorList>
            <consortium name="Ensembl"/>
        </authorList>
    </citation>
    <scope>IDENTIFICATION</scope>
</reference>
<dbReference type="PROSITE" id="PS01271">
    <property type="entry name" value="NA_SULFATE"/>
    <property type="match status" value="1"/>
</dbReference>
<keyword evidence="7" id="KW-0915">Sodium</keyword>
<keyword evidence="4 8" id="KW-0812">Transmembrane</keyword>
<evidence type="ECO:0000256" key="3">
    <source>
        <dbReference type="ARBA" id="ARBA00022448"/>
    </source>
</evidence>
<proteinExistence type="inferred from homology"/>
<feature type="transmembrane region" description="Helical" evidence="8">
    <location>
        <begin position="167"/>
        <end position="186"/>
    </location>
</feature>
<evidence type="ECO:0000256" key="5">
    <source>
        <dbReference type="ARBA" id="ARBA00022989"/>
    </source>
</evidence>
<feature type="transmembrane region" description="Helical" evidence="8">
    <location>
        <begin position="140"/>
        <end position="161"/>
    </location>
</feature>
<evidence type="ECO:0000313" key="9">
    <source>
        <dbReference type="Ensembl" id="ENSMMDP00005006417.1"/>
    </source>
</evidence>
<dbReference type="Proteomes" id="UP000472263">
    <property type="component" value="Chromosome 13"/>
</dbReference>
<evidence type="ECO:0000256" key="7">
    <source>
        <dbReference type="ARBA" id="ARBA00023201"/>
    </source>
</evidence>
<name>A0A667WV31_9TELE</name>
<dbReference type="InterPro" id="IPR031312">
    <property type="entry name" value="Na/sul_symport_CS"/>
</dbReference>
<evidence type="ECO:0000256" key="6">
    <source>
        <dbReference type="ARBA" id="ARBA00023136"/>
    </source>
</evidence>
<feature type="transmembrane region" description="Helical" evidence="8">
    <location>
        <begin position="248"/>
        <end position="269"/>
    </location>
</feature>
<keyword evidence="7" id="KW-0406">Ion transport</keyword>
<evidence type="ECO:0000256" key="8">
    <source>
        <dbReference type="SAM" id="Phobius"/>
    </source>
</evidence>
<reference evidence="9" key="1">
    <citation type="submission" date="2019-06" db="EMBL/GenBank/DDBJ databases">
        <authorList>
            <consortium name="Wellcome Sanger Institute Data Sharing"/>
        </authorList>
    </citation>
    <scope>NUCLEOTIDE SEQUENCE [LARGE SCALE GENOMIC DNA]</scope>
</reference>
<comment type="subcellular location">
    <subcellularLocation>
        <location evidence="1">Membrane</location>
        <topology evidence="1">Multi-pass membrane protein</topology>
    </subcellularLocation>
</comment>
<dbReference type="PANTHER" id="PTHR10283:SF82">
    <property type="entry name" value="SOLUTE CARRIER FAMILY 13 MEMBER 2"/>
    <property type="match status" value="1"/>
</dbReference>